<reference evidence="18 19" key="1">
    <citation type="journal article" date="2016" name="Nat. Commun.">
        <title>Extremotolerant tardigrade genome and improved radiotolerance of human cultured cells by tardigrade-unique protein.</title>
        <authorList>
            <person name="Hashimoto T."/>
            <person name="Horikawa D.D."/>
            <person name="Saito Y."/>
            <person name="Kuwahara H."/>
            <person name="Kozuka-Hata H."/>
            <person name="Shin-I T."/>
            <person name="Minakuchi Y."/>
            <person name="Ohishi K."/>
            <person name="Motoyama A."/>
            <person name="Aizu T."/>
            <person name="Enomoto A."/>
            <person name="Kondo K."/>
            <person name="Tanaka S."/>
            <person name="Hara Y."/>
            <person name="Koshikawa S."/>
            <person name="Sagara H."/>
            <person name="Miura T."/>
            <person name="Yokobori S."/>
            <person name="Miyagawa K."/>
            <person name="Suzuki Y."/>
            <person name="Kubo T."/>
            <person name="Oyama M."/>
            <person name="Kohara Y."/>
            <person name="Fujiyama A."/>
            <person name="Arakawa K."/>
            <person name="Katayama T."/>
            <person name="Toyoda A."/>
            <person name="Kunieda T."/>
        </authorList>
    </citation>
    <scope>NUCLEOTIDE SEQUENCE [LARGE SCALE GENOMIC DNA]</scope>
    <source>
        <strain evidence="18 19">YOKOZUNA-1</strain>
    </source>
</reference>
<sequence>MPAASPSSEGNIGMITLDVERPMLPQKKNSLYAFAQKGLSGNEEQLQLSKSGVYRFMPEACRSQYADPQQETLYKKYYTSQKQGDLVAFVMTALCWQVYCAIFYAARGLSLDNPKELAALVFLIMAFIVNCVVVGVYKLQAVEMRKQRLIKQVVPVAVFALLYANFFLDLASTHRPLLKSVGVSFQMLFVYTTITMLPLRLRYCALLATTSSVGVLLMHILLGKGRNQEVAAAAVLYFCSMCLGVLEAFVADKKQRRAFRQTRISIAMKLVVEQQALQQERLLLAVLPKHLVSEIRHDMGAIVHGMFKKMYVTRYENVSILFADIVGFTALSAKCQAAELVRLLNKLIARFDKLSEKYHQLRIKILGDCYYCISGAPEPRADHAVLCCHMGLSMVEAIQAVREETKSEVNMRVGIHTGSVLAGVMGQKQYAYDVYSKDTKLANAMESGGVPGRVHISEKTLACLNGEFEVEPGHGEQRNEDIRKAHLQTYLISKVVKPFPEGTLDMGKARISIQAEPLLTARRGSQRARSEMANHTEEPEEARFNDRLLSALIEREGATLKGKANYVTLTFNDPEYESQYLAMREKHGPALITANWLIIVFGCLAHGILWDWFNVGTGVAYGLAIGLTGVMTCLSWVAVKSKSFPAPIVKCIRWTETVAPFRFAWLAAFIVIAAVPEIADRIACTDPTSYHCHPPIFYMHLTTFLLLGITALMQFGHLHKMLIMGLLVIVHCVLTTVVQGEVFDKYDETDGNIEHLDDYLAFKTKYAACCMMVIILVALFWINRYSEVTSRLLFIWKNESDIQKDEAADLRRKNEELVYNILPPHVAKVFLGRKGDDDEPFSQDTEAGVMFASMPDFAEFYNEESVANQGIECLRFLNEVISDYDELLNDPRFSAITKIKTIGATYMVASGLNVIGNDEESDVERWRHLDTLVRFAFALQDKLNQLNDQSFNQFQLRIGIMHGPISAGVIGVRKPHFDIWGNTVNVASRMESTGSPSRIQVTEETMLLLKNYGYNFEPRGMVYVKGKGELNTFYLTK</sequence>
<dbReference type="GO" id="GO:0005886">
    <property type="term" value="C:plasma membrane"/>
    <property type="evidence" value="ECO:0007669"/>
    <property type="project" value="TreeGrafter"/>
</dbReference>
<dbReference type="Pfam" id="PF00211">
    <property type="entry name" value="Guanylate_cyc"/>
    <property type="match status" value="2"/>
</dbReference>
<dbReference type="PANTHER" id="PTHR45627:SF30">
    <property type="entry name" value="ADENYLATE CYCLASE TYPE 3"/>
    <property type="match status" value="1"/>
</dbReference>
<evidence type="ECO:0000256" key="11">
    <source>
        <dbReference type="ARBA" id="ARBA00022998"/>
    </source>
</evidence>
<comment type="subcellular location">
    <subcellularLocation>
        <location evidence="3">Membrane</location>
        <topology evidence="3">Multi-pass membrane protein</topology>
    </subcellularLocation>
</comment>
<feature type="transmembrane region" description="Helical" evidence="16">
    <location>
        <begin position="234"/>
        <end position="251"/>
    </location>
</feature>
<evidence type="ECO:0000256" key="2">
    <source>
        <dbReference type="ARBA" id="ARBA00001946"/>
    </source>
</evidence>
<gene>
    <name evidence="18" type="primary">RvY_15792-1</name>
    <name evidence="18" type="synonym">RvY_15792.1</name>
    <name evidence="18" type="ORF">RvY_15792</name>
</gene>
<evidence type="ECO:0000256" key="5">
    <source>
        <dbReference type="ARBA" id="ARBA00022692"/>
    </source>
</evidence>
<dbReference type="EC" id="4.6.1.1" evidence="4"/>
<dbReference type="GO" id="GO:0006171">
    <property type="term" value="P:cAMP biosynthetic process"/>
    <property type="evidence" value="ECO:0007669"/>
    <property type="project" value="UniProtKB-KW"/>
</dbReference>
<evidence type="ECO:0000313" key="19">
    <source>
        <dbReference type="Proteomes" id="UP000186922"/>
    </source>
</evidence>
<dbReference type="CDD" id="cd07302">
    <property type="entry name" value="CHD"/>
    <property type="match status" value="2"/>
</dbReference>
<dbReference type="GO" id="GO:0005524">
    <property type="term" value="F:ATP binding"/>
    <property type="evidence" value="ECO:0007669"/>
    <property type="project" value="UniProtKB-KW"/>
</dbReference>
<comment type="catalytic activity">
    <reaction evidence="1">
        <text>ATP = 3',5'-cyclic AMP + diphosphate</text>
        <dbReference type="Rhea" id="RHEA:15389"/>
        <dbReference type="ChEBI" id="CHEBI:30616"/>
        <dbReference type="ChEBI" id="CHEBI:33019"/>
        <dbReference type="ChEBI" id="CHEBI:58165"/>
        <dbReference type="EC" id="4.6.1.1"/>
    </reaction>
</comment>
<dbReference type="Pfam" id="PF16214">
    <property type="entry name" value="AC_N"/>
    <property type="match status" value="1"/>
</dbReference>
<feature type="transmembrane region" description="Helical" evidence="16">
    <location>
        <begin position="696"/>
        <end position="715"/>
    </location>
</feature>
<accession>A0A1D1VW58</accession>
<evidence type="ECO:0000256" key="7">
    <source>
        <dbReference type="ARBA" id="ARBA00022741"/>
    </source>
</evidence>
<dbReference type="OrthoDB" id="10261550at2759"/>
<keyword evidence="5 16" id="KW-0812">Transmembrane</keyword>
<dbReference type="FunFam" id="3.30.70.1230:FF:000014">
    <property type="entry name" value="adenylate cyclase type 9"/>
    <property type="match status" value="1"/>
</dbReference>
<feature type="transmembrane region" description="Helical" evidence="16">
    <location>
        <begin position="590"/>
        <end position="613"/>
    </location>
</feature>
<feature type="transmembrane region" description="Helical" evidence="16">
    <location>
        <begin position="149"/>
        <end position="168"/>
    </location>
</feature>
<evidence type="ECO:0000256" key="4">
    <source>
        <dbReference type="ARBA" id="ARBA00012201"/>
    </source>
</evidence>
<evidence type="ECO:0000256" key="13">
    <source>
        <dbReference type="ARBA" id="ARBA00023239"/>
    </source>
</evidence>
<keyword evidence="19" id="KW-1185">Reference proteome</keyword>
<evidence type="ECO:0000256" key="10">
    <source>
        <dbReference type="ARBA" id="ARBA00022989"/>
    </source>
</evidence>
<dbReference type="SMART" id="SM00044">
    <property type="entry name" value="CYCc"/>
    <property type="match status" value="2"/>
</dbReference>
<evidence type="ECO:0000256" key="14">
    <source>
        <dbReference type="RuleBase" id="RU000405"/>
    </source>
</evidence>
<proteinExistence type="inferred from homology"/>
<dbReference type="PANTHER" id="PTHR45627">
    <property type="entry name" value="ADENYLATE CYCLASE TYPE 1"/>
    <property type="match status" value="1"/>
</dbReference>
<keyword evidence="13 14" id="KW-0456">Lyase</keyword>
<feature type="coiled-coil region" evidence="15">
    <location>
        <begin position="337"/>
        <end position="364"/>
    </location>
</feature>
<evidence type="ECO:0000256" key="8">
    <source>
        <dbReference type="ARBA" id="ARBA00022840"/>
    </source>
</evidence>
<dbReference type="Gene3D" id="3.30.70.1230">
    <property type="entry name" value="Nucleotide cyclase"/>
    <property type="match status" value="2"/>
</dbReference>
<comment type="cofactor">
    <cofactor evidence="2">
        <name>Mg(2+)</name>
        <dbReference type="ChEBI" id="CHEBI:18420"/>
    </cofactor>
</comment>
<evidence type="ECO:0000256" key="6">
    <source>
        <dbReference type="ARBA" id="ARBA00022723"/>
    </source>
</evidence>
<keyword evidence="15" id="KW-0175">Coiled coil</keyword>
<feature type="transmembrane region" description="Helical" evidence="16">
    <location>
        <begin position="117"/>
        <end position="137"/>
    </location>
</feature>
<feature type="transmembrane region" description="Helical" evidence="16">
    <location>
        <begin position="619"/>
        <end position="639"/>
    </location>
</feature>
<evidence type="ECO:0000256" key="16">
    <source>
        <dbReference type="SAM" id="Phobius"/>
    </source>
</evidence>
<dbReference type="GO" id="GO:0046872">
    <property type="term" value="F:metal ion binding"/>
    <property type="evidence" value="ECO:0007669"/>
    <property type="project" value="UniProtKB-KW"/>
</dbReference>
<dbReference type="PROSITE" id="PS00452">
    <property type="entry name" value="GUANYLATE_CYCLASE_1"/>
    <property type="match status" value="1"/>
</dbReference>
<keyword evidence="12 16" id="KW-0472">Membrane</keyword>
<evidence type="ECO:0000256" key="9">
    <source>
        <dbReference type="ARBA" id="ARBA00022842"/>
    </source>
</evidence>
<evidence type="ECO:0000259" key="17">
    <source>
        <dbReference type="PROSITE" id="PS50125"/>
    </source>
</evidence>
<evidence type="ECO:0000256" key="12">
    <source>
        <dbReference type="ARBA" id="ARBA00023136"/>
    </source>
</evidence>
<dbReference type="GO" id="GO:0004016">
    <property type="term" value="F:adenylate cyclase activity"/>
    <property type="evidence" value="ECO:0007669"/>
    <property type="project" value="UniProtKB-EC"/>
</dbReference>
<evidence type="ECO:0000313" key="18">
    <source>
        <dbReference type="EMBL" id="GAV05700.1"/>
    </source>
</evidence>
<evidence type="ECO:0000256" key="3">
    <source>
        <dbReference type="ARBA" id="ARBA00004141"/>
    </source>
</evidence>
<keyword evidence="11" id="KW-0115">cAMP biosynthesis</keyword>
<dbReference type="PROSITE" id="PS50125">
    <property type="entry name" value="GUANYLATE_CYCLASE_2"/>
    <property type="match status" value="2"/>
</dbReference>
<protein>
    <recommendedName>
        <fullName evidence="4">adenylate cyclase</fullName>
        <ecNumber evidence="4">4.6.1.1</ecNumber>
    </recommendedName>
</protein>
<feature type="transmembrane region" description="Helical" evidence="16">
    <location>
        <begin position="86"/>
        <end position="105"/>
    </location>
</feature>
<dbReference type="InterPro" id="IPR001054">
    <property type="entry name" value="A/G_cyclase"/>
</dbReference>
<feature type="domain" description="Guanylate cyclase" evidence="17">
    <location>
        <begin position="848"/>
        <end position="991"/>
    </location>
</feature>
<dbReference type="InterPro" id="IPR018297">
    <property type="entry name" value="A/G_cyclase_CS"/>
</dbReference>
<dbReference type="InterPro" id="IPR029787">
    <property type="entry name" value="Nucleotide_cyclase"/>
</dbReference>
<evidence type="ECO:0000256" key="1">
    <source>
        <dbReference type="ARBA" id="ARBA00001593"/>
    </source>
</evidence>
<feature type="transmembrane region" description="Helical" evidence="16">
    <location>
        <begin position="659"/>
        <end position="676"/>
    </location>
</feature>
<feature type="transmembrane region" description="Helical" evidence="16">
    <location>
        <begin position="722"/>
        <end position="740"/>
    </location>
</feature>
<keyword evidence="6" id="KW-0479">Metal-binding</keyword>
<evidence type="ECO:0000256" key="15">
    <source>
        <dbReference type="SAM" id="Coils"/>
    </source>
</evidence>
<comment type="similarity">
    <text evidence="14">Belongs to the adenylyl cyclase class-4/guanylyl cyclase family.</text>
</comment>
<comment type="caution">
    <text evidence="18">The sequence shown here is derived from an EMBL/GenBank/DDBJ whole genome shotgun (WGS) entry which is preliminary data.</text>
</comment>
<dbReference type="AlphaFoldDB" id="A0A1D1VW58"/>
<keyword evidence="10 16" id="KW-1133">Transmembrane helix</keyword>
<keyword evidence="8" id="KW-0067">ATP-binding</keyword>
<feature type="transmembrane region" description="Helical" evidence="16">
    <location>
        <begin position="760"/>
        <end position="782"/>
    </location>
</feature>
<dbReference type="GO" id="GO:0035556">
    <property type="term" value="P:intracellular signal transduction"/>
    <property type="evidence" value="ECO:0007669"/>
    <property type="project" value="InterPro"/>
</dbReference>
<keyword evidence="7" id="KW-0547">Nucleotide-binding</keyword>
<dbReference type="EMBL" id="BDGG01000012">
    <property type="protein sequence ID" value="GAV05700.1"/>
    <property type="molecule type" value="Genomic_DNA"/>
</dbReference>
<dbReference type="FunFam" id="3.30.70.1230:FF:000006">
    <property type="entry name" value="Adenylate cyclase"/>
    <property type="match status" value="1"/>
</dbReference>
<dbReference type="STRING" id="947166.A0A1D1VW58"/>
<feature type="transmembrane region" description="Helical" evidence="16">
    <location>
        <begin position="180"/>
        <end position="197"/>
    </location>
</feature>
<dbReference type="GO" id="GO:0007189">
    <property type="term" value="P:adenylate cyclase-activating G protein-coupled receptor signaling pathway"/>
    <property type="evidence" value="ECO:0007669"/>
    <property type="project" value="TreeGrafter"/>
</dbReference>
<feature type="domain" description="Guanylate cyclase" evidence="17">
    <location>
        <begin position="319"/>
        <end position="446"/>
    </location>
</feature>
<feature type="transmembrane region" description="Helical" evidence="16">
    <location>
        <begin position="204"/>
        <end position="222"/>
    </location>
</feature>
<dbReference type="Proteomes" id="UP000186922">
    <property type="component" value="Unassembled WGS sequence"/>
</dbReference>
<name>A0A1D1VW58_RAMVA</name>
<dbReference type="SUPFAM" id="SSF55073">
    <property type="entry name" value="Nucleotide cyclase"/>
    <property type="match status" value="2"/>
</dbReference>
<organism evidence="18 19">
    <name type="scientific">Ramazzottius varieornatus</name>
    <name type="common">Water bear</name>
    <name type="synonym">Tardigrade</name>
    <dbReference type="NCBI Taxonomy" id="947166"/>
    <lineage>
        <taxon>Eukaryota</taxon>
        <taxon>Metazoa</taxon>
        <taxon>Ecdysozoa</taxon>
        <taxon>Tardigrada</taxon>
        <taxon>Eutardigrada</taxon>
        <taxon>Parachela</taxon>
        <taxon>Hypsibioidea</taxon>
        <taxon>Ramazzottiidae</taxon>
        <taxon>Ramazzottius</taxon>
    </lineage>
</organism>
<dbReference type="InterPro" id="IPR032628">
    <property type="entry name" value="AC_N"/>
</dbReference>
<keyword evidence="9" id="KW-0460">Magnesium</keyword>